<dbReference type="PRINTS" id="PR00344">
    <property type="entry name" value="BCTRLSENSOR"/>
</dbReference>
<protein>
    <recommendedName>
        <fullName evidence="3">histidine kinase</fullName>
        <ecNumber evidence="3">2.7.13.3</ecNumber>
    </recommendedName>
</protein>
<dbReference type="Pfam" id="PF02518">
    <property type="entry name" value="HATPase_c"/>
    <property type="match status" value="1"/>
</dbReference>
<dbReference type="InterPro" id="IPR036097">
    <property type="entry name" value="HisK_dim/P_sf"/>
</dbReference>
<keyword evidence="12" id="KW-0812">Transmembrane</keyword>
<dbReference type="eggNOG" id="COG5002">
    <property type="taxonomic scope" value="Bacteria"/>
</dbReference>
<evidence type="ECO:0000256" key="3">
    <source>
        <dbReference type="ARBA" id="ARBA00012438"/>
    </source>
</evidence>
<dbReference type="GO" id="GO:0000155">
    <property type="term" value="F:phosphorelay sensor kinase activity"/>
    <property type="evidence" value="ECO:0007669"/>
    <property type="project" value="InterPro"/>
</dbReference>
<dbReference type="PANTHER" id="PTHR45453">
    <property type="entry name" value="PHOSPHATE REGULON SENSOR PROTEIN PHOR"/>
    <property type="match status" value="1"/>
</dbReference>
<dbReference type="SUPFAM" id="SSF55874">
    <property type="entry name" value="ATPase domain of HSP90 chaperone/DNA topoisomerase II/histidine kinase"/>
    <property type="match status" value="1"/>
</dbReference>
<keyword evidence="12" id="KW-1133">Transmembrane helix</keyword>
<dbReference type="CDD" id="cd00082">
    <property type="entry name" value="HisKA"/>
    <property type="match status" value="1"/>
</dbReference>
<dbReference type="CDD" id="cd00075">
    <property type="entry name" value="HATPase"/>
    <property type="match status" value="1"/>
</dbReference>
<evidence type="ECO:0000256" key="12">
    <source>
        <dbReference type="SAM" id="Phobius"/>
    </source>
</evidence>
<dbReference type="Pfam" id="PF00512">
    <property type="entry name" value="HisKA"/>
    <property type="match status" value="1"/>
</dbReference>
<gene>
    <name evidence="14" type="ORF">HMPREF0645_0575</name>
</gene>
<comment type="catalytic activity">
    <reaction evidence="1">
        <text>ATP + protein L-histidine = ADP + protein N-phospho-L-histidine.</text>
        <dbReference type="EC" id="2.7.13.3"/>
    </reaction>
</comment>
<dbReference type="EMBL" id="ACKS01000025">
    <property type="protein sequence ID" value="EFA45052.1"/>
    <property type="molecule type" value="Genomic_DNA"/>
</dbReference>
<dbReference type="InterPro" id="IPR036890">
    <property type="entry name" value="HATPase_C_sf"/>
</dbReference>
<keyword evidence="4" id="KW-1003">Cell membrane</keyword>
<evidence type="ECO:0000256" key="1">
    <source>
        <dbReference type="ARBA" id="ARBA00000085"/>
    </source>
</evidence>
<evidence type="ECO:0000259" key="13">
    <source>
        <dbReference type="PROSITE" id="PS50109"/>
    </source>
</evidence>
<feature type="transmembrane region" description="Helical" evidence="12">
    <location>
        <begin position="12"/>
        <end position="29"/>
    </location>
</feature>
<dbReference type="InterPro" id="IPR005467">
    <property type="entry name" value="His_kinase_dom"/>
</dbReference>
<dbReference type="PROSITE" id="PS50109">
    <property type="entry name" value="HIS_KIN"/>
    <property type="match status" value="1"/>
</dbReference>
<evidence type="ECO:0000256" key="9">
    <source>
        <dbReference type="ARBA" id="ARBA00022840"/>
    </source>
</evidence>
<proteinExistence type="predicted"/>
<evidence type="ECO:0000313" key="14">
    <source>
        <dbReference type="EMBL" id="EFA45052.1"/>
    </source>
</evidence>
<dbReference type="EC" id="2.7.13.3" evidence="3"/>
<dbReference type="SMART" id="SM00387">
    <property type="entry name" value="HATPase_c"/>
    <property type="match status" value="1"/>
</dbReference>
<keyword evidence="9" id="KW-0067">ATP-binding</keyword>
<keyword evidence="15" id="KW-1185">Reference proteome</keyword>
<evidence type="ECO:0000256" key="10">
    <source>
        <dbReference type="ARBA" id="ARBA00023012"/>
    </source>
</evidence>
<keyword evidence="11 12" id="KW-0472">Membrane</keyword>
<dbReference type="InterPro" id="IPR003661">
    <property type="entry name" value="HisK_dim/P_dom"/>
</dbReference>
<dbReference type="InterPro" id="IPR004358">
    <property type="entry name" value="Sig_transdc_His_kin-like_C"/>
</dbReference>
<organism evidence="14 15">
    <name type="scientific">Hallella bergensis DSM 17361</name>
    <dbReference type="NCBI Taxonomy" id="585502"/>
    <lineage>
        <taxon>Bacteria</taxon>
        <taxon>Pseudomonadati</taxon>
        <taxon>Bacteroidota</taxon>
        <taxon>Bacteroidia</taxon>
        <taxon>Bacteroidales</taxon>
        <taxon>Prevotellaceae</taxon>
        <taxon>Hallella</taxon>
    </lineage>
</organism>
<evidence type="ECO:0000256" key="6">
    <source>
        <dbReference type="ARBA" id="ARBA00022679"/>
    </source>
</evidence>
<keyword evidence="6" id="KW-0808">Transferase</keyword>
<dbReference type="SMART" id="SM00388">
    <property type="entry name" value="HisKA"/>
    <property type="match status" value="1"/>
</dbReference>
<name>D1PUE0_9BACT</name>
<dbReference type="GO" id="GO:0004721">
    <property type="term" value="F:phosphoprotein phosphatase activity"/>
    <property type="evidence" value="ECO:0007669"/>
    <property type="project" value="TreeGrafter"/>
</dbReference>
<dbReference type="GO" id="GO:0016036">
    <property type="term" value="P:cellular response to phosphate starvation"/>
    <property type="evidence" value="ECO:0007669"/>
    <property type="project" value="TreeGrafter"/>
</dbReference>
<reference evidence="14 15" key="1">
    <citation type="submission" date="2009-10" db="EMBL/GenBank/DDBJ databases">
        <authorList>
            <person name="Qin X."/>
            <person name="Bachman B."/>
            <person name="Battles P."/>
            <person name="Bell A."/>
            <person name="Bess C."/>
            <person name="Bickham C."/>
            <person name="Chaboub L."/>
            <person name="Chen D."/>
            <person name="Coyle M."/>
            <person name="Deiros D.R."/>
            <person name="Dinh H."/>
            <person name="Forbes L."/>
            <person name="Fowler G."/>
            <person name="Francisco L."/>
            <person name="Fu Q."/>
            <person name="Gubbala S."/>
            <person name="Hale W."/>
            <person name="Han Y."/>
            <person name="Hemphill L."/>
            <person name="Highlander S.K."/>
            <person name="Hirani K."/>
            <person name="Hogues M."/>
            <person name="Jackson L."/>
            <person name="Jakkamsetti A."/>
            <person name="Javaid M."/>
            <person name="Jiang H."/>
            <person name="Korchina V."/>
            <person name="Kovar C."/>
            <person name="Lara F."/>
            <person name="Lee S."/>
            <person name="Mata R."/>
            <person name="Mathew T."/>
            <person name="Moen C."/>
            <person name="Morales K."/>
            <person name="Munidasa M."/>
            <person name="Nazareth L."/>
            <person name="Ngo R."/>
            <person name="Nguyen L."/>
            <person name="Okwuonu G."/>
            <person name="Ongeri F."/>
            <person name="Patil S."/>
            <person name="Petrosino J."/>
            <person name="Pham C."/>
            <person name="Pham P."/>
            <person name="Pu L.-L."/>
            <person name="Puazo M."/>
            <person name="Raj R."/>
            <person name="Reid J."/>
            <person name="Rouhana J."/>
            <person name="Saada N."/>
            <person name="Shang Y."/>
            <person name="Simmons D."/>
            <person name="Thornton R."/>
            <person name="Warren J."/>
            <person name="Weissenberger G."/>
            <person name="Zhang J."/>
            <person name="Zhang L."/>
            <person name="Zhou C."/>
            <person name="Zhu D."/>
            <person name="Muzny D."/>
            <person name="Worley K."/>
            <person name="Gibbs R."/>
        </authorList>
    </citation>
    <scope>NUCLEOTIDE SEQUENCE [LARGE SCALE GENOMIC DNA]</scope>
    <source>
        <strain evidence="14 15">DSM 17361</strain>
    </source>
</reference>
<dbReference type="FunFam" id="1.10.287.130:FF:000008">
    <property type="entry name" value="Two-component sensor histidine kinase"/>
    <property type="match status" value="1"/>
</dbReference>
<evidence type="ECO:0000256" key="7">
    <source>
        <dbReference type="ARBA" id="ARBA00022741"/>
    </source>
</evidence>
<dbReference type="FunFam" id="3.30.565.10:FF:000006">
    <property type="entry name" value="Sensor histidine kinase WalK"/>
    <property type="match status" value="1"/>
</dbReference>
<keyword evidence="5" id="KW-0597">Phosphoprotein</keyword>
<dbReference type="Proteomes" id="UP000003160">
    <property type="component" value="Unassembled WGS sequence"/>
</dbReference>
<dbReference type="InterPro" id="IPR050351">
    <property type="entry name" value="BphY/WalK/GraS-like"/>
</dbReference>
<dbReference type="PANTHER" id="PTHR45453:SF1">
    <property type="entry name" value="PHOSPHATE REGULON SENSOR PROTEIN PHOR"/>
    <property type="match status" value="1"/>
</dbReference>
<dbReference type="GO" id="GO:0005524">
    <property type="term" value="F:ATP binding"/>
    <property type="evidence" value="ECO:0007669"/>
    <property type="project" value="UniProtKB-KW"/>
</dbReference>
<evidence type="ECO:0000256" key="11">
    <source>
        <dbReference type="ARBA" id="ARBA00023136"/>
    </source>
</evidence>
<dbReference type="GO" id="GO:0005886">
    <property type="term" value="C:plasma membrane"/>
    <property type="evidence" value="ECO:0007669"/>
    <property type="project" value="UniProtKB-SubCell"/>
</dbReference>
<dbReference type="SUPFAM" id="SSF47384">
    <property type="entry name" value="Homodimeric domain of signal transducing histidine kinase"/>
    <property type="match status" value="1"/>
</dbReference>
<keyword evidence="8 14" id="KW-0418">Kinase</keyword>
<dbReference type="Gene3D" id="3.30.565.10">
    <property type="entry name" value="Histidine kinase-like ATPase, C-terminal domain"/>
    <property type="match status" value="1"/>
</dbReference>
<comment type="caution">
    <text evidence="14">The sequence shown here is derived from an EMBL/GenBank/DDBJ whole genome shotgun (WGS) entry which is preliminary data.</text>
</comment>
<evidence type="ECO:0000313" key="15">
    <source>
        <dbReference type="Proteomes" id="UP000003160"/>
    </source>
</evidence>
<dbReference type="Gene3D" id="1.10.287.130">
    <property type="match status" value="1"/>
</dbReference>
<dbReference type="HOGENOM" id="CLU_000445_89_2_10"/>
<dbReference type="AlphaFoldDB" id="D1PUE0"/>
<comment type="subcellular location">
    <subcellularLocation>
        <location evidence="2">Cell membrane</location>
    </subcellularLocation>
</comment>
<accession>D1PUE0</accession>
<keyword evidence="7" id="KW-0547">Nucleotide-binding</keyword>
<dbReference type="InterPro" id="IPR003594">
    <property type="entry name" value="HATPase_dom"/>
</dbReference>
<evidence type="ECO:0000256" key="4">
    <source>
        <dbReference type="ARBA" id="ARBA00022475"/>
    </source>
</evidence>
<evidence type="ECO:0000256" key="8">
    <source>
        <dbReference type="ARBA" id="ARBA00022777"/>
    </source>
</evidence>
<evidence type="ECO:0000256" key="2">
    <source>
        <dbReference type="ARBA" id="ARBA00004236"/>
    </source>
</evidence>
<sequence>MMKPFSVGQRLYLSVLAVFLVFAAAFMIFQWNRERYYKIDLLESKLQMINVLMYESVQKSDGVNEEALDQYVKSRGIKDIRVTLLNREGNVLFDNVRKNYTTLPNHASRPEVVQAIKTGKGSTVERNSTTLRHDYFYTATYFPKDSLVIRTALPYNDNLSQLLKADLHFIWFAIIAVLVLTIVLYRFVNRLGTNITKLKIFAVRAEHNESLEIEDLVDFPDDELGEIAEKIIKIYKRLQSTRQEQDMLKRQLTQNIAHELKTPVASIQGYLETIIANPNIDHTVKQQFLERCYAQSGRLTSLLKDISTLNRMDDAPEMQEFEEVDIAGLVHNIERETALQMAERDMTFDNQLPRELKLRGSRSLLYSIFRNLTDNAISYAGTGTTITLKAERDSESWKFMFSDNGAGVAPEHLPRLFERFYRVDKGRSRKMGGTGLGLAIVKNAVLMHQGSIKAKINSQGGLMFIFSLAADFSSPDGHGTIISQEGLSLL</sequence>
<feature type="domain" description="Histidine kinase" evidence="13">
    <location>
        <begin position="255"/>
        <end position="472"/>
    </location>
</feature>
<keyword evidence="10" id="KW-0902">Two-component regulatory system</keyword>
<feature type="transmembrane region" description="Helical" evidence="12">
    <location>
        <begin position="169"/>
        <end position="188"/>
    </location>
</feature>
<evidence type="ECO:0000256" key="5">
    <source>
        <dbReference type="ARBA" id="ARBA00022553"/>
    </source>
</evidence>